<dbReference type="Proteomes" id="UP000078397">
    <property type="component" value="Unassembled WGS sequence"/>
</dbReference>
<dbReference type="GO" id="GO:0008270">
    <property type="term" value="F:zinc ion binding"/>
    <property type="evidence" value="ECO:0007669"/>
    <property type="project" value="InterPro"/>
</dbReference>
<proteinExistence type="predicted"/>
<dbReference type="KEGG" id="pchm:VFPPC_11302"/>
<dbReference type="InterPro" id="IPR036864">
    <property type="entry name" value="Zn2-C6_fun-type_DNA-bd_sf"/>
</dbReference>
<dbReference type="AlphaFoldDB" id="A0A179EWR1"/>
<feature type="domain" description="Zn(2)-C6 fungal-type" evidence="3">
    <location>
        <begin position="8"/>
        <end position="39"/>
    </location>
</feature>
<protein>
    <submittedName>
        <fullName evidence="4">Fungal zn(2)-Cys(6) binuclear cluster domain-containing protein</fullName>
    </submittedName>
</protein>
<organism evidence="4 5">
    <name type="scientific">Pochonia chlamydosporia 170</name>
    <dbReference type="NCBI Taxonomy" id="1380566"/>
    <lineage>
        <taxon>Eukaryota</taxon>
        <taxon>Fungi</taxon>
        <taxon>Dikarya</taxon>
        <taxon>Ascomycota</taxon>
        <taxon>Pezizomycotina</taxon>
        <taxon>Sordariomycetes</taxon>
        <taxon>Hypocreomycetidae</taxon>
        <taxon>Hypocreales</taxon>
        <taxon>Clavicipitaceae</taxon>
        <taxon>Pochonia</taxon>
    </lineage>
</organism>
<keyword evidence="5" id="KW-1185">Reference proteome</keyword>
<evidence type="ECO:0000313" key="5">
    <source>
        <dbReference type="Proteomes" id="UP000078397"/>
    </source>
</evidence>
<sequence length="427" mass="47548">MEVVLREACDNCHRRKTRCISRRHGACANCRDSGQVCTYSPRNQMGRPRQRSGTGHQGRKTPCERSTRTLTPQSITEQERPTISRTVCCGGAADNDTENTILFNMTVGEADNDTEEGLMPLDMSNDVASTSTNVQIDTGDGLDSSSTYTTPSATDAYHETFGLPKGHYSLNGRAYEPVLEPRLMTGSSELPLEQENTRSPTHINELTDERDLLKYRLPITSSDRSDTGRNGADCVSESNTMNVVGLYGQLSQSLFSLQSYREGISDSERMDDTSEGHGACLNALFNRVSCLCDLVTRLPKDMPSGADKVTYYCLLLAVSVVNTVMDIYQTVLDRRKTLWLDNRRSAVPWSSQLRDTGIGGLPQWKRSGTQSRLAMLLDTEAMDFHLEQLQRLFAFIPTAAGTAQAQSRLATLRQQLQKWSEELRNMK</sequence>
<evidence type="ECO:0000313" key="4">
    <source>
        <dbReference type="EMBL" id="OAQ57616.2"/>
    </source>
</evidence>
<feature type="region of interest" description="Disordered" evidence="2">
    <location>
        <begin position="41"/>
        <end position="83"/>
    </location>
</feature>
<comment type="caution">
    <text evidence="4">The sequence shown here is derived from an EMBL/GenBank/DDBJ whole genome shotgun (WGS) entry which is preliminary data.</text>
</comment>
<dbReference type="CDD" id="cd00067">
    <property type="entry name" value="GAL4"/>
    <property type="match status" value="1"/>
</dbReference>
<dbReference type="PROSITE" id="PS00463">
    <property type="entry name" value="ZN2_CY6_FUNGAL_1"/>
    <property type="match status" value="1"/>
</dbReference>
<dbReference type="GeneID" id="28853530"/>
<dbReference type="InterPro" id="IPR001138">
    <property type="entry name" value="Zn2Cys6_DnaBD"/>
</dbReference>
<dbReference type="Pfam" id="PF00172">
    <property type="entry name" value="Zn_clus"/>
    <property type="match status" value="1"/>
</dbReference>
<name>A0A179EWR1_METCM</name>
<dbReference type="PANTHER" id="PTHR31668">
    <property type="entry name" value="GLUCOSE TRANSPORT TRANSCRIPTION REGULATOR RGT1-RELATED-RELATED"/>
    <property type="match status" value="1"/>
</dbReference>
<keyword evidence="1" id="KW-0539">Nucleus</keyword>
<gene>
    <name evidence="4" type="ORF">VFPPC_11302</name>
</gene>
<evidence type="ECO:0000256" key="2">
    <source>
        <dbReference type="SAM" id="MobiDB-lite"/>
    </source>
</evidence>
<dbReference type="Gene3D" id="4.10.240.10">
    <property type="entry name" value="Zn(2)-C6 fungal-type DNA-binding domain"/>
    <property type="match status" value="1"/>
</dbReference>
<evidence type="ECO:0000259" key="3">
    <source>
        <dbReference type="PROSITE" id="PS50048"/>
    </source>
</evidence>
<dbReference type="EMBL" id="LSBJ02000015">
    <property type="protein sequence ID" value="OAQ57616.2"/>
    <property type="molecule type" value="Genomic_DNA"/>
</dbReference>
<reference evidence="4 5" key="1">
    <citation type="journal article" date="2016" name="PLoS Pathog.">
        <title>Biosynthesis of antibiotic leucinostatins in bio-control fungus Purpureocillium lilacinum and their inhibition on phytophthora revealed by genome mining.</title>
        <authorList>
            <person name="Wang G."/>
            <person name="Liu Z."/>
            <person name="Lin R."/>
            <person name="Li E."/>
            <person name="Mao Z."/>
            <person name="Ling J."/>
            <person name="Yang Y."/>
            <person name="Yin W.B."/>
            <person name="Xie B."/>
        </authorList>
    </citation>
    <scope>NUCLEOTIDE SEQUENCE [LARGE SCALE GENOMIC DNA]</scope>
    <source>
        <strain evidence="4">170</strain>
    </source>
</reference>
<dbReference type="GO" id="GO:0000981">
    <property type="term" value="F:DNA-binding transcription factor activity, RNA polymerase II-specific"/>
    <property type="evidence" value="ECO:0007669"/>
    <property type="project" value="InterPro"/>
</dbReference>
<dbReference type="SUPFAM" id="SSF57701">
    <property type="entry name" value="Zn2/Cys6 DNA-binding domain"/>
    <property type="match status" value="1"/>
</dbReference>
<evidence type="ECO:0000256" key="1">
    <source>
        <dbReference type="ARBA" id="ARBA00023242"/>
    </source>
</evidence>
<accession>A0A179EWR1</accession>
<dbReference type="OrthoDB" id="5082760at2759"/>
<dbReference type="InterPro" id="IPR050797">
    <property type="entry name" value="Carb_Metab_Trans_Reg"/>
</dbReference>
<dbReference type="PROSITE" id="PS50048">
    <property type="entry name" value="ZN2_CY6_FUNGAL_2"/>
    <property type="match status" value="1"/>
</dbReference>
<dbReference type="RefSeq" id="XP_022283888.1">
    <property type="nucleotide sequence ID" value="XM_022428747.1"/>
</dbReference>
<dbReference type="SMART" id="SM00066">
    <property type="entry name" value="GAL4"/>
    <property type="match status" value="1"/>
</dbReference>